<dbReference type="EMBL" id="JBFRYC010000005">
    <property type="protein sequence ID" value="MEX1662170.1"/>
    <property type="molecule type" value="Genomic_DNA"/>
</dbReference>
<dbReference type="Pfam" id="PF02743">
    <property type="entry name" value="dCache_1"/>
    <property type="match status" value="1"/>
</dbReference>
<evidence type="ECO:0000256" key="4">
    <source>
        <dbReference type="ARBA" id="ARBA00022692"/>
    </source>
</evidence>
<dbReference type="Proteomes" id="UP001557465">
    <property type="component" value="Unassembled WGS sequence"/>
</dbReference>
<reference evidence="12 13" key="1">
    <citation type="journal article" date="2011" name="Int. J. Syst. Evol. Microbiol.">
        <title>Zhongshania antarctica gen. nov., sp. nov. and Zhongshania guokunii sp. nov., gammaproteobacteria respectively isolated from coastal attached (fast) ice and surface seawater of the Antarctic.</title>
        <authorList>
            <person name="Li H.J."/>
            <person name="Zhang X.Y."/>
            <person name="Chen C.X."/>
            <person name="Zhang Y.J."/>
            <person name="Gao Z.M."/>
            <person name="Yu Y."/>
            <person name="Chen X.L."/>
            <person name="Chen B."/>
            <person name="Zhang Y.Z."/>
        </authorList>
    </citation>
    <scope>NUCLEOTIDE SEQUENCE [LARGE SCALE GENOMIC DNA]</scope>
    <source>
        <strain evidence="12 13">15-R06ZXC-3</strain>
    </source>
</reference>
<dbReference type="SMART" id="SM00283">
    <property type="entry name" value="MA"/>
    <property type="match status" value="1"/>
</dbReference>
<dbReference type="Pfam" id="PF13426">
    <property type="entry name" value="PAS_9"/>
    <property type="match status" value="2"/>
</dbReference>
<dbReference type="SMART" id="SM00304">
    <property type="entry name" value="HAMP"/>
    <property type="match status" value="2"/>
</dbReference>
<feature type="transmembrane region" description="Helical" evidence="9">
    <location>
        <begin position="12"/>
        <end position="34"/>
    </location>
</feature>
<sequence>MSNPINNIRITLKLPVIIVLLTIGAIAATAMAAYRSSSATIIEEAHLRFSAISNAREGALEAVLEVVDHDLHAQSKNPLMAEAITGLSAAFKQYDEPLRDLQKLYVEDNPNPLGKKDDLVSAGDETAYDHLHARFHRALDAAQNDKGYYDIYLISTEGDVIYTVFKELDYATNLLTGAYKDTGLAKVFREALATKGDQVAFGDFQAYAPSHGAPAAFMARPVMNDAGKRVGVLAYQIPIDGLNAAVNDFSDLGLSGDAYLAGYDGLMHTDSAKSKTQDILVTKVDNPAVKAALSGKTGFLEATDRFGNLSLMHYQPIDIYGMRSALIVKEDLAEVLAPVRTMRNQIMVIGGVIAAIAALIAVLMSRSIALPLSRVGTAMLSISEKHYDVAFPASARGDEIGKISKTLEIFRDKMKAADAMAREAAFKSAAFSDNSSALMMVDEDFNILYVNQAMSDLVRERAVDFDTVQKGLDGENFIGMNMDQFHVLPEKARARLANPANLPFQTYLKLGNSYFSLAVSSANDEDGEHVGFVVEWKNQTRTLREASIFKALDTGQIRLEISPDAKLVFVNQMMCNLTGMELRHFLGRDIEEVVKYEPPYGQPDRSFTDLIASGETVTGVFHIQHNEGTLLADASLSPMIDPFGKLSGLVLIGNDVTESRASLDKARNERARSSREQSLVVEELRRALGQLSEGDLTTRIDVQFGESYEELRSDFNAASGKLNAAVGDIIANAISIRGETQEISTAAGSLAKRTETQAATLEQTAAALDQLTASVQSAADGAKQASAMVVEAQSNAHSSEGVVREAVNAMDEIADSSQQISRISGVIDEIAFQTNLLALNAGVEAARAGEAGRGFAVVASEVRALAQRSSDAAREINDLIDRSSAQIGQGVGLVSKAGEVLHSIMDAVNSISGKVQEMAQGTTEQSQGLREINTAVNQLDQVTQQNAAMFEETSAASAKLLESTTELTETVGQFTTGKLANVAQTNLDPQALAS</sequence>
<proteinExistence type="inferred from homology"/>
<gene>
    <name evidence="12" type="ORF">AB4874_10995</name>
</gene>
<evidence type="ECO:0000256" key="8">
    <source>
        <dbReference type="PROSITE-ProRule" id="PRU00284"/>
    </source>
</evidence>
<dbReference type="InterPro" id="IPR003660">
    <property type="entry name" value="HAMP_dom"/>
</dbReference>
<dbReference type="Pfam" id="PF00015">
    <property type="entry name" value="MCPsignal"/>
    <property type="match status" value="1"/>
</dbReference>
<dbReference type="Gene3D" id="6.10.340.10">
    <property type="match status" value="1"/>
</dbReference>
<dbReference type="Pfam" id="PF00672">
    <property type="entry name" value="HAMP"/>
    <property type="match status" value="1"/>
</dbReference>
<dbReference type="InterPro" id="IPR035965">
    <property type="entry name" value="PAS-like_dom_sf"/>
</dbReference>
<dbReference type="Gene3D" id="3.30.450.20">
    <property type="entry name" value="PAS domain"/>
    <property type="match status" value="3"/>
</dbReference>
<dbReference type="PANTHER" id="PTHR43531">
    <property type="entry name" value="PROTEIN ICFG"/>
    <property type="match status" value="1"/>
</dbReference>
<keyword evidence="4 9" id="KW-0812">Transmembrane</keyword>
<keyword evidence="2" id="KW-1003">Cell membrane</keyword>
<dbReference type="SUPFAM" id="SSF158472">
    <property type="entry name" value="HAMP domain-like"/>
    <property type="match status" value="1"/>
</dbReference>
<evidence type="ECO:0000259" key="10">
    <source>
        <dbReference type="PROSITE" id="PS50111"/>
    </source>
</evidence>
<evidence type="ECO:0000256" key="6">
    <source>
        <dbReference type="ARBA" id="ARBA00023136"/>
    </source>
</evidence>
<keyword evidence="13" id="KW-1185">Reference proteome</keyword>
<evidence type="ECO:0000256" key="2">
    <source>
        <dbReference type="ARBA" id="ARBA00022475"/>
    </source>
</evidence>
<evidence type="ECO:0000256" key="1">
    <source>
        <dbReference type="ARBA" id="ARBA00004651"/>
    </source>
</evidence>
<dbReference type="CDD" id="cd00130">
    <property type="entry name" value="PAS"/>
    <property type="match status" value="1"/>
</dbReference>
<dbReference type="Gene3D" id="1.10.287.950">
    <property type="entry name" value="Methyl-accepting chemotaxis protein"/>
    <property type="match status" value="1"/>
</dbReference>
<evidence type="ECO:0000256" key="9">
    <source>
        <dbReference type="SAM" id="Phobius"/>
    </source>
</evidence>
<evidence type="ECO:0000256" key="7">
    <source>
        <dbReference type="ARBA" id="ARBA00029447"/>
    </source>
</evidence>
<name>A0ABV3TLN6_9RHOB</name>
<dbReference type="InterPro" id="IPR004089">
    <property type="entry name" value="MCPsignal_dom"/>
</dbReference>
<feature type="domain" description="Methyl-accepting transducer" evidence="10">
    <location>
        <begin position="732"/>
        <end position="961"/>
    </location>
</feature>
<accession>A0ABV3TLN6</accession>
<comment type="subcellular location">
    <subcellularLocation>
        <location evidence="1">Cell membrane</location>
        <topology evidence="1">Multi-pass membrane protein</topology>
    </subcellularLocation>
</comment>
<feature type="transmembrane region" description="Helical" evidence="9">
    <location>
        <begin position="346"/>
        <end position="364"/>
    </location>
</feature>
<evidence type="ECO:0000313" key="13">
    <source>
        <dbReference type="Proteomes" id="UP001557465"/>
    </source>
</evidence>
<evidence type="ECO:0000256" key="3">
    <source>
        <dbReference type="ARBA" id="ARBA00022500"/>
    </source>
</evidence>
<feature type="domain" description="HAMP" evidence="11">
    <location>
        <begin position="675"/>
        <end position="727"/>
    </location>
</feature>
<keyword evidence="5 9" id="KW-1133">Transmembrane helix</keyword>
<organism evidence="12 13">
    <name type="scientific">Thioclava arctica</name>
    <dbReference type="NCBI Taxonomy" id="3238301"/>
    <lineage>
        <taxon>Bacteria</taxon>
        <taxon>Pseudomonadati</taxon>
        <taxon>Pseudomonadota</taxon>
        <taxon>Alphaproteobacteria</taxon>
        <taxon>Rhodobacterales</taxon>
        <taxon>Paracoccaceae</taxon>
        <taxon>Thioclava</taxon>
    </lineage>
</organism>
<dbReference type="SMART" id="SM00091">
    <property type="entry name" value="PAS"/>
    <property type="match status" value="2"/>
</dbReference>
<dbReference type="PROSITE" id="PS50111">
    <property type="entry name" value="CHEMOTAXIS_TRANSDUC_2"/>
    <property type="match status" value="1"/>
</dbReference>
<feature type="domain" description="HAMP" evidence="11">
    <location>
        <begin position="366"/>
        <end position="419"/>
    </location>
</feature>
<comment type="similarity">
    <text evidence="7">Belongs to the methyl-accepting chemotaxis (MCP) protein family.</text>
</comment>
<evidence type="ECO:0000313" key="12">
    <source>
        <dbReference type="EMBL" id="MEX1662170.1"/>
    </source>
</evidence>
<comment type="caution">
    <text evidence="12">The sequence shown here is derived from an EMBL/GenBank/DDBJ whole genome shotgun (WGS) entry which is preliminary data.</text>
</comment>
<keyword evidence="3" id="KW-0145">Chemotaxis</keyword>
<protein>
    <submittedName>
        <fullName evidence="12">Methyl-accepting chemotaxis protein</fullName>
    </submittedName>
</protein>
<dbReference type="InterPro" id="IPR000014">
    <property type="entry name" value="PAS"/>
</dbReference>
<keyword evidence="6 9" id="KW-0472">Membrane</keyword>
<dbReference type="SUPFAM" id="SSF55785">
    <property type="entry name" value="PYP-like sensor domain (PAS domain)"/>
    <property type="match status" value="2"/>
</dbReference>
<dbReference type="RefSeq" id="WP_368392020.1">
    <property type="nucleotide sequence ID" value="NZ_JBFRYC010000005.1"/>
</dbReference>
<evidence type="ECO:0000256" key="5">
    <source>
        <dbReference type="ARBA" id="ARBA00022989"/>
    </source>
</evidence>
<dbReference type="PANTHER" id="PTHR43531:SF11">
    <property type="entry name" value="METHYL-ACCEPTING CHEMOTAXIS PROTEIN 3"/>
    <property type="match status" value="1"/>
</dbReference>
<evidence type="ECO:0000259" key="11">
    <source>
        <dbReference type="PROSITE" id="PS50885"/>
    </source>
</evidence>
<dbReference type="InterPro" id="IPR033479">
    <property type="entry name" value="dCache_1"/>
</dbReference>
<dbReference type="PROSITE" id="PS50885">
    <property type="entry name" value="HAMP"/>
    <property type="match status" value="2"/>
</dbReference>
<dbReference type="SUPFAM" id="SSF58104">
    <property type="entry name" value="Methyl-accepting chemotaxis protein (MCP) signaling domain"/>
    <property type="match status" value="1"/>
</dbReference>
<keyword evidence="8" id="KW-0807">Transducer</keyword>
<dbReference type="CDD" id="cd11386">
    <property type="entry name" value="MCP_signal"/>
    <property type="match status" value="1"/>
</dbReference>
<dbReference type="InterPro" id="IPR051310">
    <property type="entry name" value="MCP_chemotaxis"/>
</dbReference>